<dbReference type="PANTHER" id="PTHR23070">
    <property type="entry name" value="BCS1 AAA-TYPE ATPASE"/>
    <property type="match status" value="1"/>
</dbReference>
<evidence type="ECO:0000256" key="1">
    <source>
        <dbReference type="ARBA" id="ARBA00022801"/>
    </source>
</evidence>
<dbReference type="GO" id="GO:0016787">
    <property type="term" value="F:hydrolase activity"/>
    <property type="evidence" value="ECO:0007669"/>
    <property type="project" value="UniProtKB-KW"/>
</dbReference>
<dbReference type="AlphaFoldDB" id="A0AAV6N366"/>
<organism evidence="3 4">
    <name type="scientific">Cucurbita argyrosperma subsp. sororia</name>
    <dbReference type="NCBI Taxonomy" id="37648"/>
    <lineage>
        <taxon>Eukaryota</taxon>
        <taxon>Viridiplantae</taxon>
        <taxon>Streptophyta</taxon>
        <taxon>Embryophyta</taxon>
        <taxon>Tracheophyta</taxon>
        <taxon>Spermatophyta</taxon>
        <taxon>Magnoliopsida</taxon>
        <taxon>eudicotyledons</taxon>
        <taxon>Gunneridae</taxon>
        <taxon>Pentapetalae</taxon>
        <taxon>rosids</taxon>
        <taxon>fabids</taxon>
        <taxon>Cucurbitales</taxon>
        <taxon>Cucurbitaceae</taxon>
        <taxon>Cucurbiteae</taxon>
        <taxon>Cucurbita</taxon>
    </lineage>
</organism>
<accession>A0AAV6N366</accession>
<evidence type="ECO:0000313" key="4">
    <source>
        <dbReference type="Proteomes" id="UP000685013"/>
    </source>
</evidence>
<evidence type="ECO:0000313" key="3">
    <source>
        <dbReference type="EMBL" id="KAG6591300.1"/>
    </source>
</evidence>
<proteinExistence type="predicted"/>
<name>A0AAV6N366_9ROSI</name>
<dbReference type="InterPro" id="IPR050747">
    <property type="entry name" value="Mitochondrial_chaperone_BCS1"/>
</dbReference>
<feature type="domain" description="AAA-type ATPase N-terminal" evidence="2">
    <location>
        <begin position="4"/>
        <end position="76"/>
    </location>
</feature>
<dbReference type="Proteomes" id="UP000685013">
    <property type="component" value="Chromosome 9"/>
</dbReference>
<keyword evidence="1" id="KW-0378">Hydrolase</keyword>
<reference evidence="3 4" key="1">
    <citation type="journal article" date="2021" name="Hortic Res">
        <title>The domestication of Cucurbita argyrosperma as revealed by the genome of its wild relative.</title>
        <authorList>
            <person name="Barrera-Redondo J."/>
            <person name="Sanchez-de la Vega G."/>
            <person name="Aguirre-Liguori J.A."/>
            <person name="Castellanos-Morales G."/>
            <person name="Gutierrez-Guerrero Y.T."/>
            <person name="Aguirre-Dugua X."/>
            <person name="Aguirre-Planter E."/>
            <person name="Tenaillon M.I."/>
            <person name="Lira-Saade R."/>
            <person name="Eguiarte L.E."/>
        </authorList>
    </citation>
    <scope>NUCLEOTIDE SEQUENCE [LARGE SCALE GENOMIC DNA]</scope>
    <source>
        <strain evidence="3">JBR-2021</strain>
    </source>
</reference>
<evidence type="ECO:0000259" key="2">
    <source>
        <dbReference type="Pfam" id="PF14363"/>
    </source>
</evidence>
<keyword evidence="4" id="KW-1185">Reference proteome</keyword>
<feature type="non-terminal residue" evidence="3">
    <location>
        <position position="1"/>
    </location>
</feature>
<gene>
    <name evidence="3" type="ORF">SDJN03_13646</name>
</gene>
<comment type="caution">
    <text evidence="3">The sequence shown here is derived from an EMBL/GenBank/DDBJ whole genome shotgun (WGS) entry which is preliminary data.</text>
</comment>
<dbReference type="Pfam" id="PF14363">
    <property type="entry name" value="AAA_assoc"/>
    <property type="match status" value="1"/>
</dbReference>
<dbReference type="InterPro" id="IPR025753">
    <property type="entry name" value="AAA_N_dom"/>
</dbReference>
<protein>
    <submittedName>
        <fullName evidence="3">AAA-ATPase</fullName>
    </submittedName>
</protein>
<sequence>MRSYKQSIVVVEELDVLTANQMFDSANVYLGAKLTSSLRGLKVHKLEKEQRLALIIDRNQELVDKFEGVNFKWVLVSARRTTMVMRMSGQMSSDSENQTKSADDEKYGLLNFIDGLWSSCGDERIVVSTMNHLDRLDPALLRREHMDLHLHMSYCNFSGFRY</sequence>
<dbReference type="EMBL" id="JAGKQH010000009">
    <property type="protein sequence ID" value="KAG6591300.1"/>
    <property type="molecule type" value="Genomic_DNA"/>
</dbReference>